<name>A0A820S8A0_9BILA</name>
<proteinExistence type="predicted"/>
<dbReference type="EMBL" id="CAJOAZ010033033">
    <property type="protein sequence ID" value="CAF4451802.1"/>
    <property type="molecule type" value="Genomic_DNA"/>
</dbReference>
<comment type="caution">
    <text evidence="1">The sequence shown here is derived from an EMBL/GenBank/DDBJ whole genome shotgun (WGS) entry which is preliminary data.</text>
</comment>
<protein>
    <submittedName>
        <fullName evidence="1">Uncharacterized protein</fullName>
    </submittedName>
</protein>
<gene>
    <name evidence="1" type="ORF">OXD698_LOCUS54445</name>
</gene>
<accession>A0A820S8A0</accession>
<reference evidence="1" key="1">
    <citation type="submission" date="2021-02" db="EMBL/GenBank/DDBJ databases">
        <authorList>
            <person name="Nowell W R."/>
        </authorList>
    </citation>
    <scope>NUCLEOTIDE SEQUENCE</scope>
</reference>
<dbReference type="InterPro" id="IPR039261">
    <property type="entry name" value="FNR_nucleotide-bd"/>
</dbReference>
<dbReference type="Proteomes" id="UP000663844">
    <property type="component" value="Unassembled WGS sequence"/>
</dbReference>
<dbReference type="Gene3D" id="3.40.50.80">
    <property type="entry name" value="Nucleotide-binding domain of ferredoxin-NADP reductase (FNR) module"/>
    <property type="match status" value="1"/>
</dbReference>
<organism evidence="1 2">
    <name type="scientific">Adineta steineri</name>
    <dbReference type="NCBI Taxonomy" id="433720"/>
    <lineage>
        <taxon>Eukaryota</taxon>
        <taxon>Metazoa</taxon>
        <taxon>Spiralia</taxon>
        <taxon>Gnathifera</taxon>
        <taxon>Rotifera</taxon>
        <taxon>Eurotatoria</taxon>
        <taxon>Bdelloidea</taxon>
        <taxon>Adinetida</taxon>
        <taxon>Adinetidae</taxon>
        <taxon>Adineta</taxon>
    </lineage>
</organism>
<dbReference type="AlphaFoldDB" id="A0A820S8A0"/>
<sequence length="45" mass="5363">MNVLKHFFIAASREENYPFRYVQDQLKANGNELANLIYNRNAIIY</sequence>
<feature type="non-terminal residue" evidence="1">
    <location>
        <position position="1"/>
    </location>
</feature>
<evidence type="ECO:0000313" key="2">
    <source>
        <dbReference type="Proteomes" id="UP000663844"/>
    </source>
</evidence>
<evidence type="ECO:0000313" key="1">
    <source>
        <dbReference type="EMBL" id="CAF4451802.1"/>
    </source>
</evidence>